<dbReference type="AlphaFoldDB" id="A0A5C6MWT9"/>
<organism evidence="1 2">
    <name type="scientific">Takifugu flavidus</name>
    <name type="common">sansaifugu</name>
    <dbReference type="NCBI Taxonomy" id="433684"/>
    <lineage>
        <taxon>Eukaryota</taxon>
        <taxon>Metazoa</taxon>
        <taxon>Chordata</taxon>
        <taxon>Craniata</taxon>
        <taxon>Vertebrata</taxon>
        <taxon>Euteleostomi</taxon>
        <taxon>Actinopterygii</taxon>
        <taxon>Neopterygii</taxon>
        <taxon>Teleostei</taxon>
        <taxon>Neoteleostei</taxon>
        <taxon>Acanthomorphata</taxon>
        <taxon>Eupercaria</taxon>
        <taxon>Tetraodontiformes</taxon>
        <taxon>Tetradontoidea</taxon>
        <taxon>Tetraodontidae</taxon>
        <taxon>Takifugu</taxon>
    </lineage>
</organism>
<accession>A0A5C6MWT9</accession>
<dbReference type="Proteomes" id="UP000324091">
    <property type="component" value="Chromosome 6"/>
</dbReference>
<dbReference type="EMBL" id="RHFK02000019">
    <property type="protein sequence ID" value="TWW59269.1"/>
    <property type="molecule type" value="Genomic_DNA"/>
</dbReference>
<gene>
    <name evidence="1" type="ORF">D4764_06G0007990</name>
</gene>
<sequence>MNTTVMVFMDSTDKADQLVEAGVVINGALPLSNPVKKVVASNVPPFFKNDLLLRELSRHGRVVSPTRLIPLGCKSPLLRHVMSFRRQVSMVLNSNKKELNLALCFRGTMAGTIVEVKEPAGLQGDHVDLRSERLTRELVEQTATRVAETVRDMEDNVSMCQSKERIQIQRDSLSQGGLPLSCRRAVLTLLRKKGDLQDVKNWCPVSLLCTDYKPLSKVLATWLRKVIERVIHEDQTY</sequence>
<reference evidence="1 2" key="1">
    <citation type="submission" date="2019-04" db="EMBL/GenBank/DDBJ databases">
        <title>Chromosome genome assembly for Takifugu flavidus.</title>
        <authorList>
            <person name="Xiao S."/>
        </authorList>
    </citation>
    <scope>NUCLEOTIDE SEQUENCE [LARGE SCALE GENOMIC DNA]</scope>
    <source>
        <strain evidence="1">HTHZ2018</strain>
        <tissue evidence="1">Muscle</tissue>
    </source>
</reference>
<name>A0A5C6MWT9_9TELE</name>
<evidence type="ECO:0000313" key="2">
    <source>
        <dbReference type="Proteomes" id="UP000324091"/>
    </source>
</evidence>
<evidence type="ECO:0000313" key="1">
    <source>
        <dbReference type="EMBL" id="TWW59269.1"/>
    </source>
</evidence>
<keyword evidence="2" id="KW-1185">Reference proteome</keyword>
<comment type="caution">
    <text evidence="1">The sequence shown here is derived from an EMBL/GenBank/DDBJ whole genome shotgun (WGS) entry which is preliminary data.</text>
</comment>
<dbReference type="PANTHER" id="PTHR19446">
    <property type="entry name" value="REVERSE TRANSCRIPTASES"/>
    <property type="match status" value="1"/>
</dbReference>
<proteinExistence type="predicted"/>
<protein>
    <submittedName>
        <fullName evidence="1">Transposon TX1 uncharacterized 149 kDa protein ORF 2</fullName>
    </submittedName>
</protein>